<name>A0ABY7AMS5_9ALTE</name>
<keyword evidence="8" id="KW-1185">Reference proteome</keyword>
<dbReference type="HAMAP" id="MF_01684">
    <property type="entry name" value="Salvage_MtnN"/>
    <property type="match status" value="1"/>
</dbReference>
<evidence type="ECO:0000256" key="4">
    <source>
        <dbReference type="ARBA" id="ARBA00023167"/>
    </source>
</evidence>
<dbReference type="CDD" id="cd09008">
    <property type="entry name" value="MTAN"/>
    <property type="match status" value="1"/>
</dbReference>
<comment type="pathway">
    <text evidence="1 5">Amino-acid biosynthesis; L-methionine biosynthesis via salvage pathway; S-methyl-5-thio-alpha-D-ribose 1-phosphate from S-methyl-5'-thioadenosine (hydrolase route): step 1/2.</text>
</comment>
<keyword evidence="3 5" id="KW-0378">Hydrolase</keyword>
<comment type="catalytic activity">
    <reaction evidence="5">
        <text>S-adenosyl-L-homocysteine + H2O = S-(5-deoxy-D-ribos-5-yl)-L-homocysteine + adenine</text>
        <dbReference type="Rhea" id="RHEA:17805"/>
        <dbReference type="ChEBI" id="CHEBI:15377"/>
        <dbReference type="ChEBI" id="CHEBI:16708"/>
        <dbReference type="ChEBI" id="CHEBI:57856"/>
        <dbReference type="ChEBI" id="CHEBI:58195"/>
        <dbReference type="EC" id="3.2.2.9"/>
    </reaction>
</comment>
<dbReference type="InterPro" id="IPR010049">
    <property type="entry name" value="MTA_SAH_Nsdase"/>
</dbReference>
<dbReference type="GO" id="GO:0008930">
    <property type="term" value="F:methylthioadenosine nucleosidase activity"/>
    <property type="evidence" value="ECO:0007669"/>
    <property type="project" value="UniProtKB-EC"/>
</dbReference>
<reference evidence="7" key="1">
    <citation type="submission" date="2022-10" db="EMBL/GenBank/DDBJ databases">
        <title>Catenovulum adriacola sp. nov. isolated in the Harbour of Susak.</title>
        <authorList>
            <person name="Schoch T."/>
            <person name="Reich S.J."/>
            <person name="Stoeferle S."/>
            <person name="Flaiz M."/>
            <person name="Kazda M."/>
            <person name="Riedel C.U."/>
            <person name="Duerre P."/>
        </authorList>
    </citation>
    <scope>NUCLEOTIDE SEQUENCE</scope>
    <source>
        <strain evidence="7">TS8</strain>
    </source>
</reference>
<evidence type="ECO:0000259" key="6">
    <source>
        <dbReference type="Pfam" id="PF01048"/>
    </source>
</evidence>
<evidence type="ECO:0000256" key="1">
    <source>
        <dbReference type="ARBA" id="ARBA00004945"/>
    </source>
</evidence>
<feature type="binding site" evidence="5">
    <location>
        <position position="82"/>
    </location>
    <ligand>
        <name>substrate</name>
    </ligand>
</feature>
<dbReference type="GO" id="GO:0008782">
    <property type="term" value="F:adenosylhomocysteine nucleosidase activity"/>
    <property type="evidence" value="ECO:0007669"/>
    <property type="project" value="UniProtKB-EC"/>
</dbReference>
<dbReference type="NCBIfam" id="TIGR01704">
    <property type="entry name" value="MTA_SAH-Nsdase"/>
    <property type="match status" value="1"/>
</dbReference>
<dbReference type="PANTHER" id="PTHR46832:SF1">
    <property type="entry name" value="5'-METHYLTHIOADENOSINE_S-ADENOSYLHOMOCYSTEINE NUCLEOSIDASE"/>
    <property type="match status" value="1"/>
</dbReference>
<comment type="catalytic activity">
    <reaction evidence="5">
        <text>S-methyl-5'-thioadenosine + H2O = 5-(methylsulfanyl)-D-ribose + adenine</text>
        <dbReference type="Rhea" id="RHEA:13617"/>
        <dbReference type="ChEBI" id="CHEBI:15377"/>
        <dbReference type="ChEBI" id="CHEBI:16708"/>
        <dbReference type="ChEBI" id="CHEBI:17509"/>
        <dbReference type="ChEBI" id="CHEBI:78440"/>
        <dbReference type="EC" id="3.2.2.9"/>
    </reaction>
</comment>
<evidence type="ECO:0000256" key="5">
    <source>
        <dbReference type="HAMAP-Rule" id="MF_01684"/>
    </source>
</evidence>
<keyword evidence="2 5" id="KW-0028">Amino-acid biosynthesis</keyword>
<comment type="function">
    <text evidence="5">Catalyzes the irreversible cleavage of the glycosidic bond in both 5'-methylthioadenosine (MTA) and S-adenosylhomocysteine (SAH/AdoHcy) to adenine and the corresponding thioribose, 5'-methylthioribose and S-ribosylhomocysteine, respectively. Also cleaves 5'-deoxyadenosine, a toxic by-product of radical S-adenosylmethionine (SAM) enzymes, into 5-deoxyribose and adenine.</text>
</comment>
<feature type="active site" description="Proton donor" evidence="5">
    <location>
        <position position="202"/>
    </location>
</feature>
<feature type="domain" description="Nucleoside phosphorylase" evidence="6">
    <location>
        <begin position="6"/>
        <end position="232"/>
    </location>
</feature>
<dbReference type="EC" id="3.2.2.9" evidence="5"/>
<dbReference type="SUPFAM" id="SSF53167">
    <property type="entry name" value="Purine and uridine phosphorylases"/>
    <property type="match status" value="1"/>
</dbReference>
<dbReference type="PANTHER" id="PTHR46832">
    <property type="entry name" value="5'-METHYLTHIOADENOSINE/S-ADENOSYLHOMOCYSTEINE NUCLEOSIDASE"/>
    <property type="match status" value="1"/>
</dbReference>
<protein>
    <recommendedName>
        <fullName evidence="5">5'-methylthioadenosine/S-adenosylhomocysteine nucleosidase</fullName>
        <shortName evidence="5">MTA/SAH nucleosidase</shortName>
        <shortName evidence="5">MTAN</shortName>
        <ecNumber evidence="5">3.2.2.9</ecNumber>
    </recommendedName>
    <alternativeName>
        <fullName evidence="5">5'-deoxyadenosine nucleosidase</fullName>
        <shortName evidence="5">DOA nucleosidase</shortName>
        <shortName evidence="5">dAdo nucleosidase</shortName>
    </alternativeName>
    <alternativeName>
        <fullName evidence="5">5'-methylthioadenosine nucleosidase</fullName>
        <shortName evidence="5">MTA nucleosidase</shortName>
    </alternativeName>
    <alternativeName>
        <fullName evidence="5">S-adenosylhomocysteine nucleosidase</fullName>
        <shortName evidence="5">AdoHcy nucleosidase</shortName>
        <shortName evidence="5">SAH nucleosidase</shortName>
        <shortName evidence="5">SRH nucleosidase</shortName>
    </alternativeName>
</protein>
<feature type="binding site" evidence="5">
    <location>
        <begin position="178"/>
        <end position="179"/>
    </location>
    <ligand>
        <name>substrate</name>
    </ligand>
</feature>
<dbReference type="EMBL" id="CP109965">
    <property type="protein sequence ID" value="WAJ69596.1"/>
    <property type="molecule type" value="Genomic_DNA"/>
</dbReference>
<evidence type="ECO:0000256" key="3">
    <source>
        <dbReference type="ARBA" id="ARBA00022801"/>
    </source>
</evidence>
<dbReference type="Pfam" id="PF01048">
    <property type="entry name" value="PNP_UDP_1"/>
    <property type="match status" value="1"/>
</dbReference>
<dbReference type="Gene3D" id="3.40.50.1580">
    <property type="entry name" value="Nucleoside phosphorylase domain"/>
    <property type="match status" value="1"/>
</dbReference>
<evidence type="ECO:0000256" key="2">
    <source>
        <dbReference type="ARBA" id="ARBA00022605"/>
    </source>
</evidence>
<keyword evidence="4 5" id="KW-0486">Methionine biosynthesis</keyword>
<feature type="active site" description="Proton acceptor" evidence="5">
    <location>
        <position position="16"/>
    </location>
</feature>
<dbReference type="RefSeq" id="WP_268073875.1">
    <property type="nucleotide sequence ID" value="NZ_CP109965.1"/>
</dbReference>
<evidence type="ECO:0000313" key="7">
    <source>
        <dbReference type="EMBL" id="WAJ69596.1"/>
    </source>
</evidence>
<sequence length="235" mass="25208">MTKASKIAVIGAMEQEVAILREQLNDRQVEVHGPCIIYTGRIDQHEIVLVQSGVGKTAAAMATTLLLDNHHPDIVLNTGSAGGFASDLNVGDLVISNQVRHHDVDLTAFGFEIGQGFGFPAAFDSDPALIKRAQRAADLQPELQTKIGLICSGDSFMACPDKVLIARQNFTDMIAVEMEAASIAQVCAQFNTPFVVVRALSDIAGKESRGSFDSFLAQAAQHSSQLVLDFIRLGE</sequence>
<dbReference type="NCBIfam" id="NF004079">
    <property type="entry name" value="PRK05584.1"/>
    <property type="match status" value="1"/>
</dbReference>
<evidence type="ECO:0000313" key="8">
    <source>
        <dbReference type="Proteomes" id="UP001163726"/>
    </source>
</evidence>
<proteinExistence type="inferred from homology"/>
<dbReference type="InterPro" id="IPR000845">
    <property type="entry name" value="Nucleoside_phosphorylase_d"/>
</dbReference>
<comment type="similarity">
    <text evidence="5">Belongs to the PNP/UDP phosphorylase family. MtnN subfamily.</text>
</comment>
<organism evidence="7 8">
    <name type="scientific">Catenovulum adriaticum</name>
    <dbReference type="NCBI Taxonomy" id="2984846"/>
    <lineage>
        <taxon>Bacteria</taxon>
        <taxon>Pseudomonadati</taxon>
        <taxon>Pseudomonadota</taxon>
        <taxon>Gammaproteobacteria</taxon>
        <taxon>Alteromonadales</taxon>
        <taxon>Alteromonadaceae</taxon>
        <taxon>Catenovulum</taxon>
    </lineage>
</organism>
<comment type="catalytic activity">
    <reaction evidence="5">
        <text>5'-deoxyadenosine + H2O = 5-deoxy-D-ribose + adenine</text>
        <dbReference type="Rhea" id="RHEA:29859"/>
        <dbReference type="ChEBI" id="CHEBI:15377"/>
        <dbReference type="ChEBI" id="CHEBI:16708"/>
        <dbReference type="ChEBI" id="CHEBI:17319"/>
        <dbReference type="ChEBI" id="CHEBI:149540"/>
        <dbReference type="EC" id="3.2.2.9"/>
    </reaction>
</comment>
<keyword evidence="7" id="KW-0326">Glycosidase</keyword>
<feature type="binding site" evidence="5">
    <location>
        <position position="157"/>
    </location>
    <ligand>
        <name>substrate</name>
    </ligand>
</feature>
<dbReference type="InterPro" id="IPR035994">
    <property type="entry name" value="Nucleoside_phosphorylase_sf"/>
</dbReference>
<gene>
    <name evidence="5 7" type="primary">mtnN</name>
    <name evidence="7" type="ORF">OLW01_10545</name>
</gene>
<dbReference type="Proteomes" id="UP001163726">
    <property type="component" value="Chromosome"/>
</dbReference>
<accession>A0ABY7AMS5</accession>